<reference evidence="2 3" key="1">
    <citation type="submission" date="2014-03" db="EMBL/GenBank/DDBJ databases">
        <title>Draft genome of the hookworm Oesophagostomum dentatum.</title>
        <authorList>
            <person name="Mitreva M."/>
        </authorList>
    </citation>
    <scope>NUCLEOTIDE SEQUENCE [LARGE SCALE GENOMIC DNA]</scope>
    <source>
        <strain evidence="2 3">OD-Hann</strain>
    </source>
</reference>
<dbReference type="EMBL" id="KN566514">
    <property type="protein sequence ID" value="KHJ84836.1"/>
    <property type="molecule type" value="Genomic_DNA"/>
</dbReference>
<evidence type="ECO:0000313" key="3">
    <source>
        <dbReference type="Proteomes" id="UP000053660"/>
    </source>
</evidence>
<evidence type="ECO:0000313" key="2">
    <source>
        <dbReference type="EMBL" id="KHJ84836.1"/>
    </source>
</evidence>
<name>A0A0B1SLR9_OESDE</name>
<organism evidence="2 3">
    <name type="scientific">Oesophagostomum dentatum</name>
    <name type="common">Nodular worm</name>
    <dbReference type="NCBI Taxonomy" id="61180"/>
    <lineage>
        <taxon>Eukaryota</taxon>
        <taxon>Metazoa</taxon>
        <taxon>Ecdysozoa</taxon>
        <taxon>Nematoda</taxon>
        <taxon>Chromadorea</taxon>
        <taxon>Rhabditida</taxon>
        <taxon>Rhabditina</taxon>
        <taxon>Rhabditomorpha</taxon>
        <taxon>Strongyloidea</taxon>
        <taxon>Strongylidae</taxon>
        <taxon>Oesophagostomum</taxon>
    </lineage>
</organism>
<feature type="signal peptide" evidence="1">
    <location>
        <begin position="1"/>
        <end position="17"/>
    </location>
</feature>
<feature type="chain" id="PRO_5002061026" description="GOLD domain-containing protein" evidence="1">
    <location>
        <begin position="18"/>
        <end position="113"/>
    </location>
</feature>
<dbReference type="OrthoDB" id="5869585at2759"/>
<keyword evidence="1" id="KW-0732">Signal</keyword>
<proteinExistence type="predicted"/>
<protein>
    <recommendedName>
        <fullName evidence="4">GOLD domain-containing protein</fullName>
    </recommendedName>
</protein>
<dbReference type="Proteomes" id="UP000053660">
    <property type="component" value="Unassembled WGS sequence"/>
</dbReference>
<evidence type="ECO:0008006" key="4">
    <source>
        <dbReference type="Google" id="ProtNLM"/>
    </source>
</evidence>
<dbReference type="AlphaFoldDB" id="A0A0B1SLR9"/>
<sequence length="113" mass="12781">MLRLLFKLLFLLPSSIASYGHPAALDVVRRSLTMDLESKMTCVYESLRANSSLNLNIISRTVHNTQILLRLTSPSGEYSEWSEGKDGVFVEHNATENGLFSIVLSFFFHENSR</sequence>
<gene>
    <name evidence="2" type="ORF">OESDEN_15444</name>
</gene>
<evidence type="ECO:0000256" key="1">
    <source>
        <dbReference type="SAM" id="SignalP"/>
    </source>
</evidence>
<keyword evidence="3" id="KW-1185">Reference proteome</keyword>
<accession>A0A0B1SLR9</accession>